<dbReference type="Proteomes" id="UP000011713">
    <property type="component" value="Unassembled WGS sequence"/>
</dbReference>
<dbReference type="InParanoid" id="M4BT03"/>
<dbReference type="EnsemblProtists" id="HpaT809588">
    <property type="protein sequence ID" value="HpaP809588"/>
    <property type="gene ID" value="HpaG809588"/>
</dbReference>
<accession>M4BT03</accession>
<dbReference type="VEuPathDB" id="FungiDB:HpaG809588"/>
<reference evidence="2" key="1">
    <citation type="journal article" date="2010" name="Science">
        <title>Signatures of adaptation to obligate biotrophy in the Hyaloperonospora arabidopsidis genome.</title>
        <authorList>
            <person name="Baxter L."/>
            <person name="Tripathy S."/>
            <person name="Ishaque N."/>
            <person name="Boot N."/>
            <person name="Cabral A."/>
            <person name="Kemen E."/>
            <person name="Thines M."/>
            <person name="Ah-Fong A."/>
            <person name="Anderson R."/>
            <person name="Badejoko W."/>
            <person name="Bittner-Eddy P."/>
            <person name="Boore J.L."/>
            <person name="Chibucos M.C."/>
            <person name="Coates M."/>
            <person name="Dehal P."/>
            <person name="Delehaunty K."/>
            <person name="Dong S."/>
            <person name="Downton P."/>
            <person name="Dumas B."/>
            <person name="Fabro G."/>
            <person name="Fronick C."/>
            <person name="Fuerstenberg S.I."/>
            <person name="Fulton L."/>
            <person name="Gaulin E."/>
            <person name="Govers F."/>
            <person name="Hughes L."/>
            <person name="Humphray S."/>
            <person name="Jiang R.H."/>
            <person name="Judelson H."/>
            <person name="Kamoun S."/>
            <person name="Kyung K."/>
            <person name="Meijer H."/>
            <person name="Minx P."/>
            <person name="Morris P."/>
            <person name="Nelson J."/>
            <person name="Phuntumart V."/>
            <person name="Qutob D."/>
            <person name="Rehmany A."/>
            <person name="Rougon-Cardoso A."/>
            <person name="Ryden P."/>
            <person name="Torto-Alalibo T."/>
            <person name="Studholme D."/>
            <person name="Wang Y."/>
            <person name="Win J."/>
            <person name="Wood J."/>
            <person name="Clifton S.W."/>
            <person name="Rogers J."/>
            <person name="Van den Ackerveken G."/>
            <person name="Jones J.D."/>
            <person name="McDowell J.M."/>
            <person name="Beynon J."/>
            <person name="Tyler B.M."/>
        </authorList>
    </citation>
    <scope>NUCLEOTIDE SEQUENCE [LARGE SCALE GENOMIC DNA]</scope>
    <source>
        <strain evidence="2">Emoy2</strain>
    </source>
</reference>
<organism evidence="1 2">
    <name type="scientific">Hyaloperonospora arabidopsidis (strain Emoy2)</name>
    <name type="common">Downy mildew agent</name>
    <name type="synonym">Peronospora arabidopsidis</name>
    <dbReference type="NCBI Taxonomy" id="559515"/>
    <lineage>
        <taxon>Eukaryota</taxon>
        <taxon>Sar</taxon>
        <taxon>Stramenopiles</taxon>
        <taxon>Oomycota</taxon>
        <taxon>Peronosporomycetes</taxon>
        <taxon>Peronosporales</taxon>
        <taxon>Peronosporaceae</taxon>
        <taxon>Hyaloperonospora</taxon>
    </lineage>
</organism>
<evidence type="ECO:0000313" key="1">
    <source>
        <dbReference type="EnsemblProtists" id="HpaP809588"/>
    </source>
</evidence>
<dbReference type="STRING" id="559515.M4BT03"/>
<protein>
    <submittedName>
        <fullName evidence="1">Uncharacterized protein</fullName>
    </submittedName>
</protein>
<name>M4BT03_HYAAE</name>
<dbReference type="EMBL" id="JH597801">
    <property type="status" value="NOT_ANNOTATED_CDS"/>
    <property type="molecule type" value="Genomic_DNA"/>
</dbReference>
<keyword evidence="2" id="KW-1185">Reference proteome</keyword>
<sequence length="120" mass="13784">MGVRHRKFITAFVPNFRRCRRQTSPINWQLVVARPLEEYYTGTLAISMINEPNEGLLIMYSIYIATSIVGSTAEAQPNILFPQLNINRVFVLFTVTCATVQCFFSDRYSVPGFFTMTKVF</sequence>
<proteinExistence type="predicted"/>
<reference evidence="1" key="2">
    <citation type="submission" date="2015-06" db="UniProtKB">
        <authorList>
            <consortium name="EnsemblProtists"/>
        </authorList>
    </citation>
    <scope>IDENTIFICATION</scope>
    <source>
        <strain evidence="1">Emoy2</strain>
    </source>
</reference>
<dbReference type="AlphaFoldDB" id="M4BT03"/>
<dbReference type="HOGENOM" id="CLU_2054188_0_0_1"/>
<evidence type="ECO:0000313" key="2">
    <source>
        <dbReference type="Proteomes" id="UP000011713"/>
    </source>
</evidence>